<reference evidence="3" key="1">
    <citation type="submission" date="2023-11" db="EMBL/GenBank/DDBJ databases">
        <authorList>
            <person name="Helweg L.P."/>
            <person name="Kiel A."/>
            <person name="Hitz F."/>
            <person name="Ruckert-Reed C."/>
            <person name="Busche T."/>
            <person name="Kaltschmidt B."/>
            <person name="Kaltschmidt C."/>
        </authorList>
    </citation>
    <scope>NUCLEOTIDE SEQUENCE [LARGE SCALE GENOMIC DNA]</scope>
    <source>
        <strain evidence="3">4.1</strain>
    </source>
</reference>
<evidence type="ECO:0000313" key="3">
    <source>
        <dbReference type="Proteomes" id="UP001304340"/>
    </source>
</evidence>
<sequence>MDDLVDDDSRGGVSRLDLRQRRVDRSARIWLRAYPRRWRSSYGEDLVGTLLDLAGPDARTVRLRDGLSVLWAGWSLRLREHPPLLPWLGYRFFEMRLAQRYRAWVADDVLGRLFAVRSVLIYTACLALLYVGWALLFSDPVPSLQGDPWFYAMVWGAPALSSLLYPRFIPRRIWRRQVSAWVPPELRPRSSPGDPARELAEYRAASMQRQAGPAGRPEASHG</sequence>
<feature type="transmembrane region" description="Helical" evidence="1">
    <location>
        <begin position="149"/>
        <end position="166"/>
    </location>
</feature>
<dbReference type="AlphaFoldDB" id="A0AAF0Z6Q1"/>
<dbReference type="EMBL" id="CP138359">
    <property type="protein sequence ID" value="WPF82087.1"/>
    <property type="molecule type" value="Genomic_DNA"/>
</dbReference>
<gene>
    <name evidence="2" type="ORF">SANBI_003420</name>
</gene>
<keyword evidence="1" id="KW-0472">Membrane</keyword>
<evidence type="ECO:0000313" key="2">
    <source>
        <dbReference type="EMBL" id="WPF82087.1"/>
    </source>
</evidence>
<dbReference type="RefSeq" id="WP_319157202.1">
    <property type="nucleotide sequence ID" value="NZ_CP138359.1"/>
</dbReference>
<dbReference type="KEGG" id="sbil:SANBI_003420"/>
<evidence type="ECO:0000256" key="1">
    <source>
        <dbReference type="SAM" id="Phobius"/>
    </source>
</evidence>
<feature type="transmembrane region" description="Helical" evidence="1">
    <location>
        <begin position="119"/>
        <end position="137"/>
    </location>
</feature>
<protein>
    <submittedName>
        <fullName evidence="2">Uncharacterized protein</fullName>
    </submittedName>
</protein>
<keyword evidence="3" id="KW-1185">Reference proteome</keyword>
<name>A0AAF0Z6Q1_9MICO</name>
<keyword evidence="1" id="KW-0812">Transmembrane</keyword>
<keyword evidence="1" id="KW-1133">Transmembrane helix</keyword>
<proteinExistence type="predicted"/>
<dbReference type="Proteomes" id="UP001304340">
    <property type="component" value="Chromosome"/>
</dbReference>
<accession>A0AAF0Z6Q1</accession>
<organism evidence="2 3">
    <name type="scientific">Sanguibacter biliveldensis</name>
    <dbReference type="NCBI Taxonomy" id="3030830"/>
    <lineage>
        <taxon>Bacteria</taxon>
        <taxon>Bacillati</taxon>
        <taxon>Actinomycetota</taxon>
        <taxon>Actinomycetes</taxon>
        <taxon>Micrococcales</taxon>
        <taxon>Sanguibacteraceae</taxon>
        <taxon>Sanguibacter</taxon>
    </lineage>
</organism>